<dbReference type="AlphaFoldDB" id="A0A9X1LHL3"/>
<evidence type="ECO:0000313" key="3">
    <source>
        <dbReference type="EMBL" id="MCB7480475.1"/>
    </source>
</evidence>
<evidence type="ECO:0000313" key="4">
    <source>
        <dbReference type="Proteomes" id="UP001139414"/>
    </source>
</evidence>
<dbReference type="Pfam" id="PF10988">
    <property type="entry name" value="DUF2807"/>
    <property type="match status" value="1"/>
</dbReference>
<feature type="domain" description="Putative auto-transporter adhesin head GIN" evidence="2">
    <location>
        <begin position="43"/>
        <end position="224"/>
    </location>
</feature>
<dbReference type="InterPro" id="IPR021255">
    <property type="entry name" value="DUF2807"/>
</dbReference>
<protein>
    <submittedName>
        <fullName evidence="3">DUF2807 domain-containing protein</fullName>
    </submittedName>
</protein>
<dbReference type="EMBL" id="JAJBZG010000001">
    <property type="protein sequence ID" value="MCB7480475.1"/>
    <property type="molecule type" value="Genomic_DNA"/>
</dbReference>
<proteinExistence type="predicted"/>
<dbReference type="Proteomes" id="UP001139414">
    <property type="component" value="Unassembled WGS sequence"/>
</dbReference>
<reference evidence="3" key="1">
    <citation type="submission" date="2021-10" db="EMBL/GenBank/DDBJ databases">
        <title>Gramella sp. ASW11-100T, isolated from marine sediment.</title>
        <authorList>
            <person name="Xia C."/>
        </authorList>
    </citation>
    <scope>NUCLEOTIDE SEQUENCE</scope>
    <source>
        <strain evidence="3">ASW11-100</strain>
    </source>
</reference>
<accession>A0A9X1LHL3</accession>
<comment type="caution">
    <text evidence="3">The sequence shown here is derived from an EMBL/GenBank/DDBJ whole genome shotgun (WGS) entry which is preliminary data.</text>
</comment>
<name>A0A9X1LHL3_9FLAO</name>
<dbReference type="PROSITE" id="PS51257">
    <property type="entry name" value="PROKAR_LIPOPROTEIN"/>
    <property type="match status" value="1"/>
</dbReference>
<keyword evidence="1" id="KW-0732">Signal</keyword>
<evidence type="ECO:0000259" key="2">
    <source>
        <dbReference type="Pfam" id="PF10988"/>
    </source>
</evidence>
<gene>
    <name evidence="3" type="ORF">LGQ90_04285</name>
</gene>
<evidence type="ECO:0000256" key="1">
    <source>
        <dbReference type="SAM" id="SignalP"/>
    </source>
</evidence>
<dbReference type="Gene3D" id="2.160.20.120">
    <property type="match status" value="1"/>
</dbReference>
<feature type="signal peptide" evidence="1">
    <location>
        <begin position="1"/>
        <end position="20"/>
    </location>
</feature>
<dbReference type="PANTHER" id="PTHR39200">
    <property type="entry name" value="HYPOTHETICAL EXPORTED PROTEIN"/>
    <property type="match status" value="1"/>
</dbReference>
<dbReference type="RefSeq" id="WP_229338445.1">
    <property type="nucleotide sequence ID" value="NZ_JAJBZG010000001.1"/>
</dbReference>
<feature type="chain" id="PRO_5040885959" evidence="1">
    <location>
        <begin position="21"/>
        <end position="240"/>
    </location>
</feature>
<sequence>MKKSFLFLAASLIFITTACAQWGGEKIKGNGDMVTKTRNVGSYDGVQLVGSMNVELISGSEGNLKIQAESNLQEYITTEVKNGKLKISTKEGFNLHPKDDILIIVPVESIEEVSVTGSGDIWTKDRLKSSNMKVQVTGSGDLVLDLEVKDLKGMVTGSGDVKLRGKSQNFECTVTGSGDFEAYDLQAENVEARVSGSGDIMVYASNSLKASVSGSGDIVYKGNPGKQDFKTSGSGSVSSH</sequence>
<keyword evidence="4" id="KW-1185">Reference proteome</keyword>
<dbReference type="PANTHER" id="PTHR39200:SF1">
    <property type="entry name" value="AUTO-TRANSPORTER ADHESIN HEAD GIN DOMAIN-CONTAINING PROTEIN-RELATED"/>
    <property type="match status" value="1"/>
</dbReference>
<organism evidence="3 4">
    <name type="scientific">Christiangramia sediminis</name>
    <dbReference type="NCBI Taxonomy" id="2881336"/>
    <lineage>
        <taxon>Bacteria</taxon>
        <taxon>Pseudomonadati</taxon>
        <taxon>Bacteroidota</taxon>
        <taxon>Flavobacteriia</taxon>
        <taxon>Flavobacteriales</taxon>
        <taxon>Flavobacteriaceae</taxon>
        <taxon>Christiangramia</taxon>
    </lineage>
</organism>